<dbReference type="Pfam" id="PF02826">
    <property type="entry name" value="2-Hacid_dh_C"/>
    <property type="match status" value="1"/>
</dbReference>
<keyword evidence="3" id="KW-0520">NAD</keyword>
<feature type="domain" description="D-isomer specific 2-hydroxyacid dehydrogenase NAD-binding" evidence="6">
    <location>
        <begin position="106"/>
        <end position="280"/>
    </location>
</feature>
<dbReference type="Pfam" id="PF00389">
    <property type="entry name" value="2-Hacid_dh"/>
    <property type="match status" value="1"/>
</dbReference>
<dbReference type="Gene3D" id="3.40.50.720">
    <property type="entry name" value="NAD(P)-binding Rossmann-like Domain"/>
    <property type="match status" value="2"/>
</dbReference>
<sequence length="319" mass="35965">MSTRKMIITQNLQEKHIERIQSVIPDWELITGKDPLIWEKELPYAEIIGGWKSSMEKSLDTADQLKWIQSWSAGVNKMPLKQLSAREISVTSATGVHAYPISETIFALLLGLTRKIHAYVKNQQSKTWHHAGLKLEIHNKTIGILGFGAIGKETARIAKAFNMKVLGMRHSRTSDELADEMFLPDQLHDMLPQCDFVVVTLPLTKETASLFGKSEFMAMKKSAYFINIGRGDIVVEQELIHALQKGEIAGAGLDVFEQEPLPQDSALWEMENVMITPHTAGSTEFYDERVIDNILLPNLKNYLNGKKPSVNLVDYEKGY</sequence>
<gene>
    <name evidence="7" type="ORF">GJU40_10070</name>
</gene>
<accession>A0A7X2IZD7</accession>
<evidence type="ECO:0000256" key="2">
    <source>
        <dbReference type="ARBA" id="ARBA00023002"/>
    </source>
</evidence>
<keyword evidence="2 4" id="KW-0560">Oxidoreductase</keyword>
<evidence type="ECO:0000313" key="8">
    <source>
        <dbReference type="Proteomes" id="UP000448867"/>
    </source>
</evidence>
<dbReference type="AlphaFoldDB" id="A0A7X2IZD7"/>
<reference evidence="7 8" key="1">
    <citation type="submission" date="2019-11" db="EMBL/GenBank/DDBJ databases">
        <title>Bacillus lacus genome.</title>
        <authorList>
            <person name="Allen C.J."/>
            <person name="Newman J.D."/>
        </authorList>
    </citation>
    <scope>NUCLEOTIDE SEQUENCE [LARGE SCALE GENOMIC DNA]</scope>
    <source>
        <strain evidence="7 8">KCTC 33946</strain>
    </source>
</reference>
<organism evidence="7 8">
    <name type="scientific">Metabacillus lacus</name>
    <dbReference type="NCBI Taxonomy" id="1983721"/>
    <lineage>
        <taxon>Bacteria</taxon>
        <taxon>Bacillati</taxon>
        <taxon>Bacillota</taxon>
        <taxon>Bacilli</taxon>
        <taxon>Bacillales</taxon>
        <taxon>Bacillaceae</taxon>
        <taxon>Metabacillus</taxon>
    </lineage>
</organism>
<dbReference type="CDD" id="cd05300">
    <property type="entry name" value="2-Hacid_dh_1"/>
    <property type="match status" value="1"/>
</dbReference>
<dbReference type="GO" id="GO:0016616">
    <property type="term" value="F:oxidoreductase activity, acting on the CH-OH group of donors, NAD or NADP as acceptor"/>
    <property type="evidence" value="ECO:0007669"/>
    <property type="project" value="InterPro"/>
</dbReference>
<feature type="domain" description="D-isomer specific 2-hydroxyacid dehydrogenase catalytic" evidence="5">
    <location>
        <begin position="7"/>
        <end position="308"/>
    </location>
</feature>
<keyword evidence="8" id="KW-1185">Reference proteome</keyword>
<dbReference type="PROSITE" id="PS00671">
    <property type="entry name" value="D_2_HYDROXYACID_DH_3"/>
    <property type="match status" value="1"/>
</dbReference>
<dbReference type="GO" id="GO:0051287">
    <property type="term" value="F:NAD binding"/>
    <property type="evidence" value="ECO:0007669"/>
    <property type="project" value="InterPro"/>
</dbReference>
<dbReference type="InterPro" id="IPR029753">
    <property type="entry name" value="D-isomer_DH_CS"/>
</dbReference>
<evidence type="ECO:0000259" key="5">
    <source>
        <dbReference type="Pfam" id="PF00389"/>
    </source>
</evidence>
<proteinExistence type="inferred from homology"/>
<dbReference type="PANTHER" id="PTHR43333:SF1">
    <property type="entry name" value="D-ISOMER SPECIFIC 2-HYDROXYACID DEHYDROGENASE NAD-BINDING DOMAIN-CONTAINING PROTEIN"/>
    <property type="match status" value="1"/>
</dbReference>
<evidence type="ECO:0000256" key="4">
    <source>
        <dbReference type="RuleBase" id="RU003719"/>
    </source>
</evidence>
<evidence type="ECO:0000256" key="3">
    <source>
        <dbReference type="ARBA" id="ARBA00023027"/>
    </source>
</evidence>
<dbReference type="InterPro" id="IPR036291">
    <property type="entry name" value="NAD(P)-bd_dom_sf"/>
</dbReference>
<comment type="similarity">
    <text evidence="1 4">Belongs to the D-isomer specific 2-hydroxyacid dehydrogenase family.</text>
</comment>
<name>A0A7X2IZD7_9BACI</name>
<evidence type="ECO:0000313" key="7">
    <source>
        <dbReference type="EMBL" id="MRX72491.1"/>
    </source>
</evidence>
<dbReference type="OrthoDB" id="9805416at2"/>
<dbReference type="SUPFAM" id="SSF52283">
    <property type="entry name" value="Formate/glycerate dehydrogenase catalytic domain-like"/>
    <property type="match status" value="1"/>
</dbReference>
<dbReference type="Proteomes" id="UP000448867">
    <property type="component" value="Unassembled WGS sequence"/>
</dbReference>
<dbReference type="InterPro" id="IPR006139">
    <property type="entry name" value="D-isomer_2_OHA_DH_cat_dom"/>
</dbReference>
<dbReference type="FunFam" id="3.40.50.720:FF:000363">
    <property type="entry name" value="D-isomer specific 2-hydroxyacid dehydrogenase"/>
    <property type="match status" value="1"/>
</dbReference>
<evidence type="ECO:0000256" key="1">
    <source>
        <dbReference type="ARBA" id="ARBA00005854"/>
    </source>
</evidence>
<comment type="caution">
    <text evidence="7">The sequence shown here is derived from an EMBL/GenBank/DDBJ whole genome shotgun (WGS) entry which is preliminary data.</text>
</comment>
<dbReference type="RefSeq" id="WP_154307656.1">
    <property type="nucleotide sequence ID" value="NZ_WKKI01000016.1"/>
</dbReference>
<dbReference type="EMBL" id="WKKI01000016">
    <property type="protein sequence ID" value="MRX72491.1"/>
    <property type="molecule type" value="Genomic_DNA"/>
</dbReference>
<dbReference type="PANTHER" id="PTHR43333">
    <property type="entry name" value="2-HACID_DH_C DOMAIN-CONTAINING PROTEIN"/>
    <property type="match status" value="1"/>
</dbReference>
<dbReference type="InterPro" id="IPR006140">
    <property type="entry name" value="D-isomer_DH_NAD-bd"/>
</dbReference>
<evidence type="ECO:0000259" key="6">
    <source>
        <dbReference type="Pfam" id="PF02826"/>
    </source>
</evidence>
<dbReference type="SUPFAM" id="SSF51735">
    <property type="entry name" value="NAD(P)-binding Rossmann-fold domains"/>
    <property type="match status" value="1"/>
</dbReference>
<protein>
    <submittedName>
        <fullName evidence="7">D-2-hydroxyacid dehydrogenase</fullName>
    </submittedName>
</protein>